<dbReference type="GO" id="GO:0005319">
    <property type="term" value="F:lipid transporter activity"/>
    <property type="evidence" value="ECO:0007669"/>
    <property type="project" value="InterPro"/>
</dbReference>
<dbReference type="EMBL" id="UYRR01031693">
    <property type="protein sequence ID" value="VDK51989.1"/>
    <property type="molecule type" value="Genomic_DNA"/>
</dbReference>
<evidence type="ECO:0000313" key="13">
    <source>
        <dbReference type="Proteomes" id="UP000267096"/>
    </source>
</evidence>
<dbReference type="InterPro" id="IPR050733">
    <property type="entry name" value="Vitellogenin/Apolipophorin"/>
</dbReference>
<comment type="caution">
    <text evidence="7">Lacks conserved residue(s) required for the propagation of feature annotation.</text>
</comment>
<keyword evidence="13" id="KW-1185">Reference proteome</keyword>
<name>A0A0M3K1Y0_ANISI</name>
<dbReference type="OrthoDB" id="5825149at2759"/>
<evidence type="ECO:0000256" key="5">
    <source>
        <dbReference type="ARBA" id="ARBA00023157"/>
    </source>
</evidence>
<evidence type="ECO:0000256" key="2">
    <source>
        <dbReference type="ARBA" id="ARBA00022525"/>
    </source>
</evidence>
<accession>A0A0M3K1Y0</accession>
<evidence type="ECO:0000256" key="3">
    <source>
        <dbReference type="ARBA" id="ARBA00022729"/>
    </source>
</evidence>
<dbReference type="InterPro" id="IPR015819">
    <property type="entry name" value="Lipid_transp_b-sht_shell"/>
</dbReference>
<dbReference type="PROSITE" id="PS51211">
    <property type="entry name" value="VITELLOGENIN"/>
    <property type="match status" value="1"/>
</dbReference>
<evidence type="ECO:0000313" key="14">
    <source>
        <dbReference type="WBParaSite" id="ASIM_0001489201-mRNA-1"/>
    </source>
</evidence>
<comment type="subcellular location">
    <subcellularLocation>
        <location evidence="1">Secreted</location>
    </subcellularLocation>
</comment>
<feature type="chain" id="PRO_5043121195" evidence="9">
    <location>
        <begin position="17"/>
        <end position="1681"/>
    </location>
</feature>
<dbReference type="SMART" id="SM00638">
    <property type="entry name" value="LPD_N"/>
    <property type="match status" value="1"/>
</dbReference>
<protein>
    <submittedName>
        <fullName evidence="14">Vitellogenin domain-containing protein</fullName>
    </submittedName>
</protein>
<feature type="signal peptide" evidence="9">
    <location>
        <begin position="1"/>
        <end position="16"/>
    </location>
</feature>
<keyword evidence="5 7" id="KW-1015">Disulfide bond</keyword>
<dbReference type="Proteomes" id="UP000267096">
    <property type="component" value="Unassembled WGS sequence"/>
</dbReference>
<evidence type="ECO:0000313" key="12">
    <source>
        <dbReference type="EMBL" id="VDK51989.1"/>
    </source>
</evidence>
<dbReference type="PANTHER" id="PTHR23345:SF15">
    <property type="entry name" value="VITELLOGENIN 1-RELATED"/>
    <property type="match status" value="1"/>
</dbReference>
<dbReference type="InterPro" id="IPR015816">
    <property type="entry name" value="Vitellinogen_b-sht_N"/>
</dbReference>
<dbReference type="Gene3D" id="1.25.10.20">
    <property type="entry name" value="Vitellinogen, superhelical"/>
    <property type="match status" value="1"/>
</dbReference>
<keyword evidence="2" id="KW-0964">Secreted</keyword>
<feature type="domain" description="VWFD" evidence="11">
    <location>
        <begin position="1384"/>
        <end position="1553"/>
    </location>
</feature>
<feature type="region of interest" description="Disordered" evidence="8">
    <location>
        <begin position="1110"/>
        <end position="1136"/>
    </location>
</feature>
<dbReference type="SMART" id="SM01169">
    <property type="entry name" value="DUF1943"/>
    <property type="match status" value="1"/>
</dbReference>
<evidence type="ECO:0000256" key="9">
    <source>
        <dbReference type="SAM" id="SignalP"/>
    </source>
</evidence>
<reference evidence="12 13" key="2">
    <citation type="submission" date="2018-11" db="EMBL/GenBank/DDBJ databases">
        <authorList>
            <consortium name="Pathogen Informatics"/>
        </authorList>
    </citation>
    <scope>NUCLEOTIDE SEQUENCE [LARGE SCALE GENOMIC DNA]</scope>
</reference>
<evidence type="ECO:0000259" key="11">
    <source>
        <dbReference type="PROSITE" id="PS51233"/>
    </source>
</evidence>
<dbReference type="PANTHER" id="PTHR23345">
    <property type="entry name" value="VITELLOGENIN-RELATED"/>
    <property type="match status" value="1"/>
</dbReference>
<dbReference type="InterPro" id="IPR015255">
    <property type="entry name" value="Vitellinogen_open_b-sht"/>
</dbReference>
<dbReference type="InterPro" id="IPR001846">
    <property type="entry name" value="VWF_type-D"/>
</dbReference>
<gene>
    <name evidence="12" type="ORF">ASIM_LOCUS14302</name>
</gene>
<evidence type="ECO:0000256" key="7">
    <source>
        <dbReference type="PROSITE-ProRule" id="PRU00557"/>
    </source>
</evidence>
<dbReference type="GO" id="GO:0005576">
    <property type="term" value="C:extracellular region"/>
    <property type="evidence" value="ECO:0007669"/>
    <property type="project" value="UniProtKB-SubCell"/>
</dbReference>
<proteinExistence type="predicted"/>
<dbReference type="Pfam" id="PF01347">
    <property type="entry name" value="Vitellogenin_N"/>
    <property type="match status" value="1"/>
</dbReference>
<dbReference type="Gene3D" id="2.30.230.10">
    <property type="entry name" value="Lipovitellin, beta-sheet shell regions, chain A"/>
    <property type="match status" value="1"/>
</dbReference>
<dbReference type="WBParaSite" id="ASIM_0001489201-mRNA-1">
    <property type="protein sequence ID" value="ASIM_0001489201-mRNA-1"/>
    <property type="gene ID" value="ASIM_0001489201"/>
</dbReference>
<dbReference type="FunFam" id="1.25.10.20:FF:000003">
    <property type="entry name" value="Vitellogenin C"/>
    <property type="match status" value="1"/>
</dbReference>
<evidence type="ECO:0000256" key="8">
    <source>
        <dbReference type="SAM" id="MobiDB-lite"/>
    </source>
</evidence>
<reference evidence="14" key="1">
    <citation type="submission" date="2017-02" db="UniProtKB">
        <authorList>
            <consortium name="WormBaseParasite"/>
        </authorList>
    </citation>
    <scope>IDENTIFICATION</scope>
</reference>
<dbReference type="InterPro" id="IPR011030">
    <property type="entry name" value="Lipovitellin_superhlx_dom"/>
</dbReference>
<keyword evidence="3 9" id="KW-0732">Signal</keyword>
<dbReference type="Pfam" id="PF09172">
    <property type="entry name" value="Vit_open_b-sht"/>
    <property type="match status" value="1"/>
</dbReference>
<dbReference type="Pfam" id="PF00094">
    <property type="entry name" value="VWD"/>
    <property type="match status" value="1"/>
</dbReference>
<dbReference type="Gene3D" id="2.20.80.10">
    <property type="entry name" value="Lipovitellin-phosvitin complex, chain A, domain 4"/>
    <property type="match status" value="1"/>
</dbReference>
<evidence type="ECO:0000256" key="6">
    <source>
        <dbReference type="ARBA" id="ARBA00023180"/>
    </source>
</evidence>
<evidence type="ECO:0000259" key="10">
    <source>
        <dbReference type="PROSITE" id="PS51211"/>
    </source>
</evidence>
<dbReference type="SUPFAM" id="SSF56968">
    <property type="entry name" value="Lipovitellin-phosvitin complex, beta-sheet shell regions"/>
    <property type="match status" value="2"/>
</dbReference>
<evidence type="ECO:0000256" key="4">
    <source>
        <dbReference type="ARBA" id="ARBA00022761"/>
    </source>
</evidence>
<feature type="disulfide bond" evidence="7">
    <location>
        <begin position="245"/>
        <end position="248"/>
    </location>
</feature>
<dbReference type="InterPro" id="IPR001747">
    <property type="entry name" value="Vitellogenin_N"/>
</dbReference>
<dbReference type="GO" id="GO:0045735">
    <property type="term" value="F:nutrient reservoir activity"/>
    <property type="evidence" value="ECO:0007669"/>
    <property type="project" value="UniProtKB-KW"/>
</dbReference>
<sequence length="1681" mass="195022">MKLLILLCVCVLAVTARQSWVDVEREKIDDQYYQAGREYVYLYNGQLSAGVPEESDSHSSTRYEAVFSLTFPEDEHNAVFCIKHVRFASRNGGLAKHREVQPFEAFDEIKLSEGARKALTAPLRFKYDDGVIGEIEFDGDDADWSENIKRSILNLIQINMKKGLQKESREDDSSEEKIDINKEENANFYVVHERTMEGDCETTYTFNKSPRDDSDIMRITKSINYNKCTKRVDLRYNHRFAQPKCGHCELNYDKEDGLMPSTAITYEVLGNREKFLIKNADIKTDYIFSPLNPKDLVLETFSTGTLRLLKVKSLSEVVMPMNGKTETLLYIPLRVIRVERFIMVGDEELDEKHVYSHVKYKYELAEQMVRRIARATSNPELGVEPEAAHQLARLVELFRSCTSKDVQLISDGLFDAEGKFDKKTHQKIRDIILDGWSIVSTYETMYAIVQKIQNRQVSTLKAVKTLHNIMLNDIAISEKQVDLIMGLCTHEVSERNPMLRQGCLLTVGGMISGLCARINDEQAVDSTENRCPLGMKQKYHRMLIELYRNANTRYEKLLALRVIGNAGLDLSVYELEKIIKDRSQERIYRVQAIDSLRRLRPVMPRKVQKILMPLFKDRTEHPEIRIAAIVQVMHTLPDRSILDQIAQALYYETSRHVLTFVSTMLQSFEKSENPCEKQLAEDLAVALRLVHVDTTRWSDSKYMHMPVYSEAHKAGVTFDFATIFANDSILPRHSIMSFDTLQFGQWRKETAQLGFIQYHLEQLIEKLMATIERTATRHHSTRSGPAQILRSLYEGLKIRSRREEAEAHALLYVRRFGMDLALVPLDAETLPELFTNGEEIDIDRFIARLTRGYHFSVYFGHFSHENYHKLPTTVGIPLHFCSKMPTVIGLEGDVKLSFEPEQFANVRSIKLDINVRPAFTAAHLAEMYSVNPINMIRPKMIQLVKVNLPINARLEVNFGQKTEVKWIWKVPDEKKQILLAQTRTVTSTSNPRNSKTFIEPKDKTAHLKNQIHHVISPEKTIGKNWLGALMHIRGQWHENAIQMLKETPVAFLAGENELEVTIEKDRDAPTNEIVTKFEFELLRNHKMTMKHLKDFYSDDEYERKVFASETKDEHTHTHRYGRDGRMDQDEYEPSKGHKLRIHMEIETIGSTSKRAADMEILTGCDDRARYCEVDINARRNPIYENERRDWTMRARAEQLYPEAVRSMKDLSGNKPRHMIAKVHAEWGSDKKQKMKVKIQAGQSAEQKSLVERISDTMPIAQHHKDVTLAAQLNEYKFLAEYKVEQHSKHCLNNMLTMLRSWNIWNSYSEYVENPDNKLYAKLTVNPEKHHMVNLALHTPTEHVKLHDLKLPMNLYPYVMEVHQPVTHADSFTRFLKRLLANDRAECRITSRRVDTFDDVEINMPLTTCYSVLAKDCRSDNPKFAVLMRKLKTDSEEMRMKIINEEQVIELEPIRDEIEVKVDGTEMTDDERLQELGIEKRDDMVTVELEDVKVRFDGRTASIKLSPLFKNGQCGICGDYDGEKIDELRTADNALTDDLEEYSRSYLHQDDECSIEEDVIKEKKYYKLDDDVDEWLDDDEEDREEHQIKIIAFISEPIKRTKIIEHNFEVCFSMTPVLQCPEKSYALSDMKVNKKVAFTCIPRTDHQATKLIYRSRFETLDMSAYTKSFVEEIVIPEGCRTF</sequence>
<keyword evidence="4" id="KW-0758">Storage protein</keyword>
<dbReference type="SUPFAM" id="SSF48431">
    <property type="entry name" value="Lipovitellin-phosvitin complex, superhelical domain"/>
    <property type="match status" value="1"/>
</dbReference>
<dbReference type="PROSITE" id="PS51233">
    <property type="entry name" value="VWFD"/>
    <property type="match status" value="1"/>
</dbReference>
<keyword evidence="6" id="KW-0325">Glycoprotein</keyword>
<evidence type="ECO:0000256" key="1">
    <source>
        <dbReference type="ARBA" id="ARBA00004613"/>
    </source>
</evidence>
<feature type="domain" description="Vitellogenin" evidence="10">
    <location>
        <begin position="33"/>
        <end position="735"/>
    </location>
</feature>
<organism evidence="14">
    <name type="scientific">Anisakis simplex</name>
    <name type="common">Herring worm</name>
    <dbReference type="NCBI Taxonomy" id="6269"/>
    <lineage>
        <taxon>Eukaryota</taxon>
        <taxon>Metazoa</taxon>
        <taxon>Ecdysozoa</taxon>
        <taxon>Nematoda</taxon>
        <taxon>Chromadorea</taxon>
        <taxon>Rhabditida</taxon>
        <taxon>Spirurina</taxon>
        <taxon>Ascaridomorpha</taxon>
        <taxon>Ascaridoidea</taxon>
        <taxon>Anisakidae</taxon>
        <taxon>Anisakis</taxon>
        <taxon>Anisakis simplex complex</taxon>
    </lineage>
</organism>
<dbReference type="SMART" id="SM00216">
    <property type="entry name" value="VWD"/>
    <property type="match status" value="1"/>
</dbReference>